<reference evidence="12 13" key="1">
    <citation type="submission" date="2016-05" db="EMBL/GenBank/DDBJ databases">
        <authorList>
            <person name="Lavstsen T."/>
            <person name="Jespersen J.S."/>
        </authorList>
    </citation>
    <scope>NUCLEOTIDE SEQUENCE [LARGE SCALE GENOMIC DNA]</scope>
    <source>
        <strain evidence="12 13">B7-9</strain>
    </source>
</reference>
<accession>A0A2H3LAY7</accession>
<dbReference type="GO" id="GO:0005524">
    <property type="term" value="F:ATP binding"/>
    <property type="evidence" value="ECO:0007669"/>
    <property type="project" value="UniProtKB-KW"/>
</dbReference>
<comment type="function">
    <text evidence="10">Component of the acetyl coenzyme A carboxylase (ACC) complex. First, biotin carboxylase catalyzes the carboxylation of biotin on its carrier protein (BCCP) and then the CO(2) group is transferred by the carboxyltransferase to acetyl-CoA to form malonyl-CoA.</text>
</comment>
<dbReference type="NCBIfam" id="NF004344">
    <property type="entry name" value="PRK05724.1"/>
    <property type="match status" value="1"/>
</dbReference>
<evidence type="ECO:0000259" key="11">
    <source>
        <dbReference type="PROSITE" id="PS50989"/>
    </source>
</evidence>
<dbReference type="GO" id="GO:2001295">
    <property type="term" value="P:malonyl-CoA biosynthetic process"/>
    <property type="evidence" value="ECO:0007669"/>
    <property type="project" value="UniProtKB-UniRule"/>
</dbReference>
<comment type="subcellular location">
    <subcellularLocation>
        <location evidence="10">Cytoplasm</location>
    </subcellularLocation>
</comment>
<dbReference type="InterPro" id="IPR029045">
    <property type="entry name" value="ClpP/crotonase-like_dom_sf"/>
</dbReference>
<keyword evidence="7 10" id="KW-0443">Lipid metabolism</keyword>
<dbReference type="PANTHER" id="PTHR42853">
    <property type="entry name" value="ACETYL-COENZYME A CARBOXYLASE CARBOXYL TRANSFERASE SUBUNIT ALPHA"/>
    <property type="match status" value="1"/>
</dbReference>
<dbReference type="InterPro" id="IPR011763">
    <property type="entry name" value="COA_CT_C"/>
</dbReference>
<dbReference type="EC" id="2.1.3.15" evidence="10"/>
<proteinExistence type="inferred from homology"/>
<comment type="similarity">
    <text evidence="10">Belongs to the AccA family.</text>
</comment>
<comment type="pathway">
    <text evidence="1 10">Lipid metabolism; malonyl-CoA biosynthesis; malonyl-CoA from acetyl-CoA: step 1/1.</text>
</comment>
<evidence type="ECO:0000256" key="9">
    <source>
        <dbReference type="ARBA" id="ARBA00049152"/>
    </source>
</evidence>
<evidence type="ECO:0000256" key="10">
    <source>
        <dbReference type="HAMAP-Rule" id="MF_00823"/>
    </source>
</evidence>
<protein>
    <recommendedName>
        <fullName evidence="10">Acetyl-coenzyme A carboxylase carboxyl transferase subunit alpha</fullName>
        <shortName evidence="10">ACCase subunit alpha</shortName>
        <shortName evidence="10">Acetyl-CoA carboxylase carboxyltransferase subunit alpha</shortName>
        <ecNumber evidence="10">2.1.3.15</ecNumber>
    </recommendedName>
</protein>
<evidence type="ECO:0000256" key="7">
    <source>
        <dbReference type="ARBA" id="ARBA00023098"/>
    </source>
</evidence>
<feature type="domain" description="CoA carboxyltransferase C-terminal" evidence="11">
    <location>
        <begin position="3"/>
        <end position="251"/>
    </location>
</feature>
<evidence type="ECO:0000256" key="4">
    <source>
        <dbReference type="ARBA" id="ARBA00022741"/>
    </source>
</evidence>
<evidence type="ECO:0000256" key="1">
    <source>
        <dbReference type="ARBA" id="ARBA00004956"/>
    </source>
</evidence>
<dbReference type="GO" id="GO:0006633">
    <property type="term" value="P:fatty acid biosynthetic process"/>
    <property type="evidence" value="ECO:0007669"/>
    <property type="project" value="UniProtKB-KW"/>
</dbReference>
<dbReference type="Gene3D" id="3.90.226.10">
    <property type="entry name" value="2-enoyl-CoA Hydratase, Chain A, domain 1"/>
    <property type="match status" value="1"/>
</dbReference>
<dbReference type="Proteomes" id="UP000220922">
    <property type="component" value="Unassembled WGS sequence"/>
</dbReference>
<evidence type="ECO:0000256" key="6">
    <source>
        <dbReference type="ARBA" id="ARBA00022840"/>
    </source>
</evidence>
<keyword evidence="2 10" id="KW-0444">Lipid biosynthesis</keyword>
<evidence type="ECO:0000256" key="8">
    <source>
        <dbReference type="ARBA" id="ARBA00023160"/>
    </source>
</evidence>
<evidence type="ECO:0000256" key="3">
    <source>
        <dbReference type="ARBA" id="ARBA00022679"/>
    </source>
</evidence>
<dbReference type="EMBL" id="LYXE01000066">
    <property type="protein sequence ID" value="PDV99558.1"/>
    <property type="molecule type" value="Genomic_DNA"/>
</dbReference>
<evidence type="ECO:0000256" key="5">
    <source>
        <dbReference type="ARBA" id="ARBA00022832"/>
    </source>
</evidence>
<keyword evidence="3 10" id="KW-0808">Transferase</keyword>
<dbReference type="SUPFAM" id="SSF52096">
    <property type="entry name" value="ClpP/crotonase"/>
    <property type="match status" value="1"/>
</dbReference>
<organism evidence="12 13">
    <name type="scientific">Candidatus Chloroploca asiatica</name>
    <dbReference type="NCBI Taxonomy" id="1506545"/>
    <lineage>
        <taxon>Bacteria</taxon>
        <taxon>Bacillati</taxon>
        <taxon>Chloroflexota</taxon>
        <taxon>Chloroflexia</taxon>
        <taxon>Chloroflexales</taxon>
        <taxon>Chloroflexineae</taxon>
        <taxon>Oscillochloridaceae</taxon>
        <taxon>Candidatus Chloroploca</taxon>
    </lineage>
</organism>
<comment type="subunit">
    <text evidence="10">Acetyl-CoA carboxylase is a heterohexamer composed of biotin carboxyl carrier protein (AccB), biotin carboxylase (AccC) and two subunits each of ACCase subunit alpha (AccA) and ACCase subunit beta (AccD).</text>
</comment>
<dbReference type="GO" id="GO:0003989">
    <property type="term" value="F:acetyl-CoA carboxylase activity"/>
    <property type="evidence" value="ECO:0007669"/>
    <property type="project" value="InterPro"/>
</dbReference>
<dbReference type="OrthoDB" id="9808023at2"/>
<keyword evidence="8 10" id="KW-0275">Fatty acid biosynthesis</keyword>
<dbReference type="PANTHER" id="PTHR42853:SF3">
    <property type="entry name" value="ACETYL-COENZYME A CARBOXYLASE CARBOXYL TRANSFERASE SUBUNIT ALPHA, CHLOROPLASTIC"/>
    <property type="match status" value="1"/>
</dbReference>
<dbReference type="HAMAP" id="MF_00823">
    <property type="entry name" value="AcetylCoA_CT_alpha"/>
    <property type="match status" value="1"/>
</dbReference>
<comment type="catalytic activity">
    <reaction evidence="9 10">
        <text>N(6)-carboxybiotinyl-L-lysyl-[protein] + acetyl-CoA = N(6)-biotinyl-L-lysyl-[protein] + malonyl-CoA</text>
        <dbReference type="Rhea" id="RHEA:54728"/>
        <dbReference type="Rhea" id="RHEA-COMP:10505"/>
        <dbReference type="Rhea" id="RHEA-COMP:10506"/>
        <dbReference type="ChEBI" id="CHEBI:57288"/>
        <dbReference type="ChEBI" id="CHEBI:57384"/>
        <dbReference type="ChEBI" id="CHEBI:83144"/>
        <dbReference type="ChEBI" id="CHEBI:83145"/>
        <dbReference type="EC" id="2.1.3.15"/>
    </reaction>
</comment>
<dbReference type="GO" id="GO:0016743">
    <property type="term" value="F:carboxyl- or carbamoyltransferase activity"/>
    <property type="evidence" value="ECO:0007669"/>
    <property type="project" value="UniProtKB-UniRule"/>
</dbReference>
<gene>
    <name evidence="10" type="primary">accA</name>
    <name evidence="12" type="ORF">A9Q02_11445</name>
</gene>
<dbReference type="InterPro" id="IPR001095">
    <property type="entry name" value="Acetyl_CoA_COase_a_su"/>
</dbReference>
<sequence>MDQLDTPHVPVELTPWDRVQLARHPQRPHSLDYIFALCEDFVELHGDRRFGDDAAIVGGMASFGNRTVMVIGHQKGNDTRENMKRNFGMPHPEGYRKAQRLMRHAEKFGIPVLCFVDTPAADPNKESEERGQGNAIAESIQLMTVLKTPIVVTVIGEGGSGGALALSVGDRILMQENSIYSVASPEATASILWRDAARAPDAARALKLTAQDLYALEIIDEIIPEVPGGAHTDRLATMATVGKRIAAHLEDVCALDLEILMRQRYDKYRRIGHYEEQQSFAGRGFL</sequence>
<dbReference type="Pfam" id="PF03255">
    <property type="entry name" value="ACCA"/>
    <property type="match status" value="1"/>
</dbReference>
<keyword evidence="13" id="KW-1185">Reference proteome</keyword>
<keyword evidence="5 10" id="KW-0276">Fatty acid metabolism</keyword>
<evidence type="ECO:0000256" key="2">
    <source>
        <dbReference type="ARBA" id="ARBA00022516"/>
    </source>
</evidence>
<dbReference type="NCBIfam" id="NF041504">
    <property type="entry name" value="AccA_sub"/>
    <property type="match status" value="1"/>
</dbReference>
<dbReference type="RefSeq" id="WP_097651722.1">
    <property type="nucleotide sequence ID" value="NZ_LYXE01000066.1"/>
</dbReference>
<dbReference type="PROSITE" id="PS50989">
    <property type="entry name" value="COA_CT_CTER"/>
    <property type="match status" value="1"/>
</dbReference>
<dbReference type="NCBIfam" id="TIGR00513">
    <property type="entry name" value="accA"/>
    <property type="match status" value="1"/>
</dbReference>
<dbReference type="PRINTS" id="PR01069">
    <property type="entry name" value="ACCCTRFRASEA"/>
</dbReference>
<keyword evidence="6 10" id="KW-0067">ATP-binding</keyword>
<evidence type="ECO:0000313" key="13">
    <source>
        <dbReference type="Proteomes" id="UP000220922"/>
    </source>
</evidence>
<comment type="caution">
    <text evidence="12">The sequence shown here is derived from an EMBL/GenBank/DDBJ whole genome shotgun (WGS) entry which is preliminary data.</text>
</comment>
<keyword evidence="4 10" id="KW-0547">Nucleotide-binding</keyword>
<dbReference type="GO" id="GO:0009317">
    <property type="term" value="C:acetyl-CoA carboxylase complex"/>
    <property type="evidence" value="ECO:0007669"/>
    <property type="project" value="InterPro"/>
</dbReference>
<keyword evidence="10" id="KW-0963">Cytoplasm</keyword>
<dbReference type="AlphaFoldDB" id="A0A2H3LAY7"/>
<dbReference type="UniPathway" id="UPA00655">
    <property type="reaction ID" value="UER00711"/>
</dbReference>
<evidence type="ECO:0000313" key="12">
    <source>
        <dbReference type="EMBL" id="PDV99558.1"/>
    </source>
</evidence>
<name>A0A2H3LAY7_9CHLR</name>